<proteinExistence type="predicted"/>
<name>A0A5B7CMW7_PORTR</name>
<organism evidence="1 2">
    <name type="scientific">Portunus trituberculatus</name>
    <name type="common">Swimming crab</name>
    <name type="synonym">Neptunus trituberculatus</name>
    <dbReference type="NCBI Taxonomy" id="210409"/>
    <lineage>
        <taxon>Eukaryota</taxon>
        <taxon>Metazoa</taxon>
        <taxon>Ecdysozoa</taxon>
        <taxon>Arthropoda</taxon>
        <taxon>Crustacea</taxon>
        <taxon>Multicrustacea</taxon>
        <taxon>Malacostraca</taxon>
        <taxon>Eumalacostraca</taxon>
        <taxon>Eucarida</taxon>
        <taxon>Decapoda</taxon>
        <taxon>Pleocyemata</taxon>
        <taxon>Brachyura</taxon>
        <taxon>Eubrachyura</taxon>
        <taxon>Portunoidea</taxon>
        <taxon>Portunidae</taxon>
        <taxon>Portuninae</taxon>
        <taxon>Portunus</taxon>
    </lineage>
</organism>
<evidence type="ECO:0000313" key="1">
    <source>
        <dbReference type="EMBL" id="MPC10830.1"/>
    </source>
</evidence>
<gene>
    <name evidence="1" type="ORF">E2C01_003474</name>
</gene>
<dbReference type="AlphaFoldDB" id="A0A5B7CMW7"/>
<accession>A0A5B7CMW7</accession>
<dbReference type="Proteomes" id="UP000324222">
    <property type="component" value="Unassembled WGS sequence"/>
</dbReference>
<comment type="caution">
    <text evidence="1">The sequence shown here is derived from an EMBL/GenBank/DDBJ whole genome shotgun (WGS) entry which is preliminary data.</text>
</comment>
<dbReference type="EMBL" id="VSRR010000132">
    <property type="protein sequence ID" value="MPC10830.1"/>
    <property type="molecule type" value="Genomic_DNA"/>
</dbReference>
<keyword evidence="2" id="KW-1185">Reference proteome</keyword>
<sequence>MRRATLQGCSPLRRHNLRPPHAVCRSVSSMVGSRGWGRVVGSAGHKHHMVNGLIRAHNTVRINGRREAGPVQLPRSYNDEDL</sequence>
<reference evidence="1 2" key="1">
    <citation type="submission" date="2019-05" db="EMBL/GenBank/DDBJ databases">
        <title>Another draft genome of Portunus trituberculatus and its Hox gene families provides insights of decapod evolution.</title>
        <authorList>
            <person name="Jeong J.-H."/>
            <person name="Song I."/>
            <person name="Kim S."/>
            <person name="Choi T."/>
            <person name="Kim D."/>
            <person name="Ryu S."/>
            <person name="Kim W."/>
        </authorList>
    </citation>
    <scope>NUCLEOTIDE SEQUENCE [LARGE SCALE GENOMIC DNA]</scope>
    <source>
        <tissue evidence="1">Muscle</tissue>
    </source>
</reference>
<protein>
    <submittedName>
        <fullName evidence="1">Uncharacterized protein</fullName>
    </submittedName>
</protein>
<evidence type="ECO:0000313" key="2">
    <source>
        <dbReference type="Proteomes" id="UP000324222"/>
    </source>
</evidence>